<evidence type="ECO:0000313" key="2">
    <source>
        <dbReference type="Proteomes" id="UP000282876"/>
    </source>
</evidence>
<comment type="caution">
    <text evidence="1">The sequence shown here is derived from an EMBL/GenBank/DDBJ whole genome shotgun (WGS) entry which is preliminary data.</text>
</comment>
<name>A0A437AIK3_9MICR</name>
<gene>
    <name evidence="1" type="ORF">TUBRATIS_25390</name>
</gene>
<proteinExistence type="predicted"/>
<evidence type="ECO:0000313" key="1">
    <source>
        <dbReference type="EMBL" id="RVD91025.1"/>
    </source>
</evidence>
<reference evidence="1 2" key="1">
    <citation type="submission" date="2018-10" db="EMBL/GenBank/DDBJ databases">
        <title>Draft genome sequence of the microsporidian Tubulinosema ratisbonensis.</title>
        <authorList>
            <person name="Polonais V."/>
            <person name="Peyretaillade E."/>
            <person name="Niehus S."/>
            <person name="Wawrzyniak I."/>
            <person name="Franchet A."/>
            <person name="Gaspin C."/>
            <person name="Reichstadt M."/>
            <person name="Belser C."/>
            <person name="Labadie K."/>
            <person name="Delbac F."/>
            <person name="Ferrandon D."/>
        </authorList>
    </citation>
    <scope>NUCLEOTIDE SEQUENCE [LARGE SCALE GENOMIC DNA]</scope>
    <source>
        <strain evidence="1 2">Franzen</strain>
    </source>
</reference>
<keyword evidence="2" id="KW-1185">Reference proteome</keyword>
<dbReference type="VEuPathDB" id="MicrosporidiaDB:TUBRATIS_25390"/>
<dbReference type="AlphaFoldDB" id="A0A437AIK3"/>
<dbReference type="Proteomes" id="UP000282876">
    <property type="component" value="Unassembled WGS sequence"/>
</dbReference>
<sequence length="167" mass="19432">MISLLLIQHYFQPLYSLYIKEAFTERFLVVDQNRMLRTTMDIRAATDFTFRPADKNIRFYLFVPATNMVLDQKGSSFEFNKVGVNSRVGGTSQKWKFVFNKFGSFTMISSTKKMIYDPRSDSFNMVPISSMLNNKGYILFDGTMTYFNQFSFPPLLNAMNQGYSLNK</sequence>
<accession>A0A437AIK3</accession>
<dbReference type="EMBL" id="RCSS01000679">
    <property type="protein sequence ID" value="RVD91025.1"/>
    <property type="molecule type" value="Genomic_DNA"/>
</dbReference>
<organism evidence="1 2">
    <name type="scientific">Tubulinosema ratisbonensis</name>
    <dbReference type="NCBI Taxonomy" id="291195"/>
    <lineage>
        <taxon>Eukaryota</taxon>
        <taxon>Fungi</taxon>
        <taxon>Fungi incertae sedis</taxon>
        <taxon>Microsporidia</taxon>
        <taxon>Tubulinosematoidea</taxon>
        <taxon>Tubulinosematidae</taxon>
        <taxon>Tubulinosema</taxon>
    </lineage>
</organism>
<protein>
    <submittedName>
        <fullName evidence="1">Uncharacterized protein</fullName>
    </submittedName>
</protein>